<dbReference type="GO" id="GO:0071949">
    <property type="term" value="F:FAD binding"/>
    <property type="evidence" value="ECO:0007669"/>
    <property type="project" value="InterPro"/>
</dbReference>
<dbReference type="PANTHER" id="PTHR43004">
    <property type="entry name" value="TRK SYSTEM POTASSIUM UPTAKE PROTEIN"/>
    <property type="match status" value="1"/>
</dbReference>
<dbReference type="Pfam" id="PF01494">
    <property type="entry name" value="FAD_binding_3"/>
    <property type="match status" value="1"/>
</dbReference>
<evidence type="ECO:0000259" key="6">
    <source>
        <dbReference type="Pfam" id="PF07976"/>
    </source>
</evidence>
<dbReference type="InterPro" id="IPR002938">
    <property type="entry name" value="FAD-bd"/>
</dbReference>
<evidence type="ECO:0000256" key="4">
    <source>
        <dbReference type="ARBA" id="ARBA00023002"/>
    </source>
</evidence>
<keyword evidence="4" id="KW-0560">Oxidoreductase</keyword>
<dbReference type="GO" id="GO:0016709">
    <property type="term" value="F:oxidoreductase activity, acting on paired donors, with incorporation or reduction of molecular oxygen, NAD(P)H as one donor, and incorporation of one atom of oxygen"/>
    <property type="evidence" value="ECO:0007669"/>
    <property type="project" value="UniProtKB-ARBA"/>
</dbReference>
<dbReference type="Pfam" id="PF07976">
    <property type="entry name" value="Phe_hydrox_dim"/>
    <property type="match status" value="1"/>
</dbReference>
<dbReference type="InterPro" id="IPR036249">
    <property type="entry name" value="Thioredoxin-like_sf"/>
</dbReference>
<evidence type="ECO:0000313" key="7">
    <source>
        <dbReference type="EMBL" id="ODV94029.1"/>
    </source>
</evidence>
<protein>
    <recommendedName>
        <fullName evidence="9">FAD-binding domain-containing protein</fullName>
    </recommendedName>
</protein>
<name>A0A1E4TQN4_PACTA</name>
<keyword evidence="3" id="KW-0274">FAD</keyword>
<dbReference type="SUPFAM" id="SSF52833">
    <property type="entry name" value="Thioredoxin-like"/>
    <property type="match status" value="1"/>
</dbReference>
<dbReference type="OrthoDB" id="1716816at2759"/>
<evidence type="ECO:0000256" key="1">
    <source>
        <dbReference type="ARBA" id="ARBA00007801"/>
    </source>
</evidence>
<gene>
    <name evidence="7" type="ORF">PACTADRAFT_70383</name>
</gene>
<reference evidence="8" key="1">
    <citation type="submission" date="2016-05" db="EMBL/GenBank/DDBJ databases">
        <title>Comparative genomics of biotechnologically important yeasts.</title>
        <authorList>
            <consortium name="DOE Joint Genome Institute"/>
            <person name="Riley R."/>
            <person name="Haridas S."/>
            <person name="Wolfe K.H."/>
            <person name="Lopes M.R."/>
            <person name="Hittinger C.T."/>
            <person name="Goker M."/>
            <person name="Salamov A."/>
            <person name="Wisecaver J."/>
            <person name="Long T.M."/>
            <person name="Aerts A.L."/>
            <person name="Barry K."/>
            <person name="Choi C."/>
            <person name="Clum A."/>
            <person name="Coughlan A.Y."/>
            <person name="Deshpande S."/>
            <person name="Douglass A.P."/>
            <person name="Hanson S.J."/>
            <person name="Klenk H.-P."/>
            <person name="Labutti K."/>
            <person name="Lapidus A."/>
            <person name="Lindquist E."/>
            <person name="Lipzen A."/>
            <person name="Meier-Kolthoff J.P."/>
            <person name="Ohm R.A."/>
            <person name="Otillar R.P."/>
            <person name="Pangilinan J."/>
            <person name="Peng Y."/>
            <person name="Rokas A."/>
            <person name="Rosa C.A."/>
            <person name="Scheuner C."/>
            <person name="Sibirny A.A."/>
            <person name="Slot J.C."/>
            <person name="Stielow J.B."/>
            <person name="Sun H."/>
            <person name="Kurtzman C.P."/>
            <person name="Blackwell M."/>
            <person name="Grigoriev I.V."/>
            <person name="Jeffries T.W."/>
        </authorList>
    </citation>
    <scope>NUCLEOTIDE SEQUENCE [LARGE SCALE GENOMIC DNA]</scope>
    <source>
        <strain evidence="8">NRRL Y-2460</strain>
    </source>
</reference>
<dbReference type="STRING" id="669874.A0A1E4TQN4"/>
<dbReference type="Gene3D" id="3.40.30.20">
    <property type="match status" value="1"/>
</dbReference>
<comment type="similarity">
    <text evidence="1">Belongs to the PheA/TfdB FAD monooxygenase family.</text>
</comment>
<evidence type="ECO:0000256" key="2">
    <source>
        <dbReference type="ARBA" id="ARBA00022630"/>
    </source>
</evidence>
<accession>A0A1E4TQN4</accession>
<evidence type="ECO:0000256" key="3">
    <source>
        <dbReference type="ARBA" id="ARBA00022827"/>
    </source>
</evidence>
<dbReference type="InterPro" id="IPR012941">
    <property type="entry name" value="Phe_hydrox_C_dim_dom"/>
</dbReference>
<feature type="domain" description="Phenol hydroxylase-like C-terminal dimerisation" evidence="6">
    <location>
        <begin position="388"/>
        <end position="588"/>
    </location>
</feature>
<dbReference type="InterPro" id="IPR036188">
    <property type="entry name" value="FAD/NAD-bd_sf"/>
</dbReference>
<keyword evidence="2" id="KW-0285">Flavoprotein</keyword>
<dbReference type="Proteomes" id="UP000094236">
    <property type="component" value="Unassembled WGS sequence"/>
</dbReference>
<dbReference type="InterPro" id="IPR038220">
    <property type="entry name" value="PHOX_C_sf"/>
</dbReference>
<evidence type="ECO:0008006" key="9">
    <source>
        <dbReference type="Google" id="ProtNLM"/>
    </source>
</evidence>
<dbReference type="Gene3D" id="3.30.9.10">
    <property type="entry name" value="D-Amino Acid Oxidase, subunit A, domain 2"/>
    <property type="match status" value="1"/>
</dbReference>
<dbReference type="SUPFAM" id="SSF51905">
    <property type="entry name" value="FAD/NAD(P)-binding domain"/>
    <property type="match status" value="1"/>
</dbReference>
<organism evidence="7 8">
    <name type="scientific">Pachysolen tannophilus NRRL Y-2460</name>
    <dbReference type="NCBI Taxonomy" id="669874"/>
    <lineage>
        <taxon>Eukaryota</taxon>
        <taxon>Fungi</taxon>
        <taxon>Dikarya</taxon>
        <taxon>Ascomycota</taxon>
        <taxon>Saccharomycotina</taxon>
        <taxon>Pichiomycetes</taxon>
        <taxon>Pachysolenaceae</taxon>
        <taxon>Pachysolen</taxon>
    </lineage>
</organism>
<keyword evidence="8" id="KW-1185">Reference proteome</keyword>
<dbReference type="SUPFAM" id="SSF54373">
    <property type="entry name" value="FAD-linked reductases, C-terminal domain"/>
    <property type="match status" value="1"/>
</dbReference>
<dbReference type="PRINTS" id="PR00420">
    <property type="entry name" value="RNGMNOXGNASE"/>
</dbReference>
<dbReference type="Gene3D" id="3.50.50.60">
    <property type="entry name" value="FAD/NAD(P)-binding domain"/>
    <property type="match status" value="1"/>
</dbReference>
<sequence>MTTLDTDVLVVGAGPAGLMLASLLARLGVKVMIVDDRATKTCTGRADGVQPKTMETFKQMGLAHELSGKGVRVYDITMWEYSDEKKAYKRVSCEPHFSDVVDLRDPYILLLHQGMIEDAFIRDMSSRGVSVKRNSAFQSYEIKGDFVHSRIKQGDTDIVVKSKYVVGSDGAHSAVRKCMPEVEMVGASTESVWGVIDGELETTYPDFWSKTVISSKSEGTVLGIPRERNMTRLYIELEKKLDNTSEKEVEEFIKDKARKIMKPFTIEWNTVEWVGLYTVGQRVASKFIDGKRVFITGDASHSHSPKAAQGMNVSMHDSWNLGWKLAYYIKGYSTEEVLLSYEVERRKIAQDLIDFDKEHANAFKNVDPEVLKANFERNIRFICGVGADYNLNILNQKSNVQSSLKPGELPIPANAVRFIDSNPVELENAIPALGQFKVFIFAETFAASEEFLKSFSDEVQDNSVLQKFFDEHPLDLNSFKLEADKISHKRYTPVSEVLTMSLVFDTKRFEFELEQLPALFRPYKWSIYLEPPMDGPFKKWLPKTLAKKISIVVVRPDGYVGALESFDIKKSQAKKASVWLNNYFEKILVI</sequence>
<dbReference type="EMBL" id="KV454016">
    <property type="protein sequence ID" value="ODV94029.1"/>
    <property type="molecule type" value="Genomic_DNA"/>
</dbReference>
<dbReference type="AlphaFoldDB" id="A0A1E4TQN4"/>
<evidence type="ECO:0000313" key="8">
    <source>
        <dbReference type="Proteomes" id="UP000094236"/>
    </source>
</evidence>
<dbReference type="PANTHER" id="PTHR43004:SF4">
    <property type="entry name" value="FAD-BINDING DOMAIN-CONTAINING PROTEIN"/>
    <property type="match status" value="1"/>
</dbReference>
<feature type="domain" description="FAD-binding" evidence="5">
    <location>
        <begin position="5"/>
        <end position="355"/>
    </location>
</feature>
<dbReference type="InterPro" id="IPR050641">
    <property type="entry name" value="RIFMO-like"/>
</dbReference>
<evidence type="ECO:0000259" key="5">
    <source>
        <dbReference type="Pfam" id="PF01494"/>
    </source>
</evidence>
<proteinExistence type="inferred from homology"/>